<reference evidence="2 3" key="1">
    <citation type="submission" date="2019-03" db="EMBL/GenBank/DDBJ databases">
        <title>Genomic Encyclopedia of Type Strains, Phase IV (KMG-IV): sequencing the most valuable type-strain genomes for metagenomic binning, comparative biology and taxonomic classification.</title>
        <authorList>
            <person name="Goeker M."/>
        </authorList>
    </citation>
    <scope>NUCLEOTIDE SEQUENCE [LARGE SCALE GENOMIC DNA]</scope>
    <source>
        <strain evidence="2 3">DSM 16998</strain>
    </source>
</reference>
<proteinExistence type="predicted"/>
<keyword evidence="3" id="KW-1185">Reference proteome</keyword>
<dbReference type="InParanoid" id="A0A4R6QCI4"/>
<evidence type="ECO:0000313" key="3">
    <source>
        <dbReference type="Proteomes" id="UP000295361"/>
    </source>
</evidence>
<dbReference type="RefSeq" id="WP_133704157.1">
    <property type="nucleotide sequence ID" value="NZ_SNXS01000019.1"/>
</dbReference>
<organism evidence="2 3">
    <name type="scientific">Roseateles toxinivorans</name>
    <dbReference type="NCBI Taxonomy" id="270368"/>
    <lineage>
        <taxon>Bacteria</taxon>
        <taxon>Pseudomonadati</taxon>
        <taxon>Pseudomonadota</taxon>
        <taxon>Betaproteobacteria</taxon>
        <taxon>Burkholderiales</taxon>
        <taxon>Sphaerotilaceae</taxon>
        <taxon>Roseateles</taxon>
    </lineage>
</organism>
<protein>
    <submittedName>
        <fullName evidence="2">Uncharacterized protein</fullName>
    </submittedName>
</protein>
<accession>A0A4R6QCI4</accession>
<feature type="compositionally biased region" description="Low complexity" evidence="1">
    <location>
        <begin position="32"/>
        <end position="44"/>
    </location>
</feature>
<dbReference type="AlphaFoldDB" id="A0A4R6QCI4"/>
<gene>
    <name evidence="2" type="ORF">DES47_11950</name>
</gene>
<feature type="region of interest" description="Disordered" evidence="1">
    <location>
        <begin position="1"/>
        <end position="50"/>
    </location>
</feature>
<evidence type="ECO:0000256" key="1">
    <source>
        <dbReference type="SAM" id="MobiDB-lite"/>
    </source>
</evidence>
<evidence type="ECO:0000313" key="2">
    <source>
        <dbReference type="EMBL" id="TDP59069.1"/>
    </source>
</evidence>
<name>A0A4R6QCI4_9BURK</name>
<dbReference type="Proteomes" id="UP000295361">
    <property type="component" value="Unassembled WGS sequence"/>
</dbReference>
<sequence length="169" mass="16111">MVSMHNTGVPADGPGARLGASPMPPADEPRTARTSPAATRAAEAGIKQPGQQVSFSAQSLQALEAAALAQAARAGADVQGVGDAVGGGILAAARAVDSVGAQASDLLVCGAQALTSGIGAVRGAVQEAAACLEAQVADATRQLGGLASSTAGYGALAALAGGALLDELV</sequence>
<dbReference type="EMBL" id="SNXS01000019">
    <property type="protein sequence ID" value="TDP59069.1"/>
    <property type="molecule type" value="Genomic_DNA"/>
</dbReference>
<comment type="caution">
    <text evidence="2">The sequence shown here is derived from an EMBL/GenBank/DDBJ whole genome shotgun (WGS) entry which is preliminary data.</text>
</comment>